<dbReference type="AlphaFoldDB" id="A0A2R5HEN2"/>
<protein>
    <submittedName>
        <fullName evidence="6">Flippase</fullName>
    </submittedName>
</protein>
<keyword evidence="7" id="KW-1185">Reference proteome</keyword>
<gene>
    <name evidence="6" type="ORF">NtB2_00650</name>
</gene>
<feature type="transmembrane region" description="Helical" evidence="5">
    <location>
        <begin position="404"/>
        <end position="424"/>
    </location>
</feature>
<feature type="transmembrane region" description="Helical" evidence="5">
    <location>
        <begin position="284"/>
        <end position="305"/>
    </location>
</feature>
<feature type="transmembrane region" description="Helical" evidence="5">
    <location>
        <begin position="374"/>
        <end position="392"/>
    </location>
</feature>
<feature type="transmembrane region" description="Helical" evidence="5">
    <location>
        <begin position="201"/>
        <end position="217"/>
    </location>
</feature>
<dbReference type="Pfam" id="PF01943">
    <property type="entry name" value="Polysacc_synt"/>
    <property type="match status" value="1"/>
</dbReference>
<evidence type="ECO:0000313" key="7">
    <source>
        <dbReference type="Proteomes" id="UP000245021"/>
    </source>
</evidence>
<evidence type="ECO:0000256" key="5">
    <source>
        <dbReference type="SAM" id="Phobius"/>
    </source>
</evidence>
<evidence type="ECO:0000256" key="4">
    <source>
        <dbReference type="ARBA" id="ARBA00023136"/>
    </source>
</evidence>
<dbReference type="PANTHER" id="PTHR43424:SF1">
    <property type="entry name" value="LOCUS PUTATIVE PROTEIN 1-RELATED"/>
    <property type="match status" value="1"/>
</dbReference>
<dbReference type="EMBL" id="BFFO01000003">
    <property type="protein sequence ID" value="GBG96537.1"/>
    <property type="molecule type" value="Genomic_DNA"/>
</dbReference>
<dbReference type="InterPro" id="IPR002797">
    <property type="entry name" value="Polysacc_synth"/>
</dbReference>
<keyword evidence="4 5" id="KW-0472">Membrane</keyword>
<dbReference type="InterPro" id="IPR052556">
    <property type="entry name" value="PolySynth_Transporter"/>
</dbReference>
<feature type="transmembrane region" description="Helical" evidence="5">
    <location>
        <begin position="37"/>
        <end position="56"/>
    </location>
</feature>
<evidence type="ECO:0000313" key="6">
    <source>
        <dbReference type="EMBL" id="GBG96537.1"/>
    </source>
</evidence>
<comment type="subcellular location">
    <subcellularLocation>
        <location evidence="1">Membrane</location>
        <topology evidence="1">Multi-pass membrane protein</topology>
    </subcellularLocation>
</comment>
<dbReference type="PANTHER" id="PTHR43424">
    <property type="entry name" value="LOCUS PUTATIVE PROTEIN 1-RELATED"/>
    <property type="match status" value="1"/>
</dbReference>
<evidence type="ECO:0000256" key="3">
    <source>
        <dbReference type="ARBA" id="ARBA00022989"/>
    </source>
</evidence>
<evidence type="ECO:0000256" key="1">
    <source>
        <dbReference type="ARBA" id="ARBA00004141"/>
    </source>
</evidence>
<dbReference type="Proteomes" id="UP000245021">
    <property type="component" value="Unassembled WGS sequence"/>
</dbReference>
<comment type="caution">
    <text evidence="6">The sequence shown here is derived from an EMBL/GenBank/DDBJ whole genome shotgun (WGS) entry which is preliminary data.</text>
</comment>
<feature type="transmembrane region" description="Helical" evidence="5">
    <location>
        <begin position="104"/>
        <end position="125"/>
    </location>
</feature>
<keyword evidence="2 5" id="KW-0812">Transmembrane</keyword>
<organism evidence="6 7">
    <name type="scientific">Lactococcus termiticola</name>
    <dbReference type="NCBI Taxonomy" id="2169526"/>
    <lineage>
        <taxon>Bacteria</taxon>
        <taxon>Bacillati</taxon>
        <taxon>Bacillota</taxon>
        <taxon>Bacilli</taxon>
        <taxon>Lactobacillales</taxon>
        <taxon>Streptococcaceae</taxon>
        <taxon>Lactococcus</taxon>
    </lineage>
</organism>
<accession>A0A2R5HEN2</accession>
<dbReference type="GO" id="GO:0016020">
    <property type="term" value="C:membrane"/>
    <property type="evidence" value="ECO:0007669"/>
    <property type="project" value="UniProtKB-SubCell"/>
</dbReference>
<feature type="transmembrane region" description="Helical" evidence="5">
    <location>
        <begin position="77"/>
        <end position="98"/>
    </location>
</feature>
<keyword evidence="3 5" id="KW-1133">Transmembrane helix</keyword>
<feature type="transmembrane region" description="Helical" evidence="5">
    <location>
        <begin position="243"/>
        <end position="263"/>
    </location>
</feature>
<feature type="transmembrane region" description="Helical" evidence="5">
    <location>
        <begin position="346"/>
        <end position="368"/>
    </location>
</feature>
<feature type="transmembrane region" description="Helical" evidence="5">
    <location>
        <begin position="132"/>
        <end position="152"/>
    </location>
</feature>
<proteinExistence type="predicted"/>
<sequence length="474" mass="53391">MMYSTVYQMLALILPLVTIPYVSRVLGATGIGINAFTSSFAAYFVLIAYIGIKTYGNREIAYHQRDQKERSKIFFELNILKFITVLIAVIGYLIFIAFQSHWQLYFLLQGLAILAVLFDSSWYFMGVENFQIIVLRNTAIQVLFVVATFVFVRSTHDLWIYILLVAGSPLMGNLTVWPFLKRELVRVKIKELQVWRHLKPTLALFLPSIIISIYLSLNKSMLGALDNVQSAGFFAQSDSIVRAAYTLVTAFGAAFLPRLSSMLSEKKTDEAKAMSLKSLEISNALTFFIVAGIMGVSHSFAIFFFGKEFKEVGDVMFVQSLMIIFIAWSFVLGQQYLLAARRNKEFALAHVPAVIANVLLNIILIPIIGVMGAVIATIATEAAVAFTELWFLRKLFRPSEFFHGLWKYVLSAFLSFAAIFYLDYIMPVSIVSYLIQAITGFLVYVVCLFLFRAGVIPVVKPVVGPYLNKILKKN</sequence>
<reference evidence="6 7" key="1">
    <citation type="journal article" date="2018" name="Genome Announc.">
        <title>Draft Genome Sequence of Lactococcus sp. Strain NtB2 (JCM 32569), Isolated from the Gut of the Higher Termite Nasutitermes takasagoensis.</title>
        <authorList>
            <person name="Noda S."/>
            <person name="Aihara C."/>
            <person name="Yuki M."/>
            <person name="Ohkuma M."/>
        </authorList>
    </citation>
    <scope>NUCLEOTIDE SEQUENCE [LARGE SCALE GENOMIC DNA]</scope>
    <source>
        <strain evidence="6 7">NtB2</strain>
    </source>
</reference>
<evidence type="ECO:0000256" key="2">
    <source>
        <dbReference type="ARBA" id="ARBA00022692"/>
    </source>
</evidence>
<feature type="transmembrane region" description="Helical" evidence="5">
    <location>
        <begin position="317"/>
        <end position="339"/>
    </location>
</feature>
<name>A0A2R5HEN2_9LACT</name>
<feature type="transmembrane region" description="Helical" evidence="5">
    <location>
        <begin position="430"/>
        <end position="451"/>
    </location>
</feature>
<feature type="transmembrane region" description="Helical" evidence="5">
    <location>
        <begin position="158"/>
        <end position="180"/>
    </location>
</feature>